<name>A0A8H7NXW0_9APHY</name>
<organism evidence="1 2">
    <name type="scientific">Rhodonia placenta</name>
    <dbReference type="NCBI Taxonomy" id="104341"/>
    <lineage>
        <taxon>Eukaryota</taxon>
        <taxon>Fungi</taxon>
        <taxon>Dikarya</taxon>
        <taxon>Basidiomycota</taxon>
        <taxon>Agaricomycotina</taxon>
        <taxon>Agaricomycetes</taxon>
        <taxon>Polyporales</taxon>
        <taxon>Adustoporiaceae</taxon>
        <taxon>Rhodonia</taxon>
    </lineage>
</organism>
<dbReference type="EMBL" id="JADOXO010000217">
    <property type="protein sequence ID" value="KAF9809147.1"/>
    <property type="molecule type" value="Genomic_DNA"/>
</dbReference>
<dbReference type="AlphaFoldDB" id="A0A8H7NXW0"/>
<evidence type="ECO:0000313" key="2">
    <source>
        <dbReference type="Proteomes" id="UP000639403"/>
    </source>
</evidence>
<protein>
    <submittedName>
        <fullName evidence="1">Uncharacterized protein</fullName>
    </submittedName>
</protein>
<reference evidence="1" key="1">
    <citation type="submission" date="2020-11" db="EMBL/GenBank/DDBJ databases">
        <authorList>
            <person name="Koelle M."/>
            <person name="Horta M.A.C."/>
            <person name="Nowrousian M."/>
            <person name="Ohm R.A."/>
            <person name="Benz P."/>
            <person name="Pilgard A."/>
        </authorList>
    </citation>
    <scope>NUCLEOTIDE SEQUENCE</scope>
    <source>
        <strain evidence="1">FPRL280</strain>
    </source>
</reference>
<reference evidence="1" key="2">
    <citation type="journal article" name="Front. Microbiol.">
        <title>Degradative Capacity of Two Strains of Rhodonia placenta: From Phenotype to Genotype.</title>
        <authorList>
            <person name="Kolle M."/>
            <person name="Horta M.A.C."/>
            <person name="Nowrousian M."/>
            <person name="Ohm R.A."/>
            <person name="Benz J.P."/>
            <person name="Pilgard A."/>
        </authorList>
    </citation>
    <scope>NUCLEOTIDE SEQUENCE</scope>
    <source>
        <strain evidence="1">FPRL280</strain>
    </source>
</reference>
<sequence length="87" mass="9442">MSMVASMPYQQTASVYGMMLNAPRNTIMTNLNMYGGEGDASGSPSGFAPPGRIPAMQRPMSMFSLATSVNPFATHESRRRPHQCTAR</sequence>
<comment type="caution">
    <text evidence="1">The sequence shown here is derived from an EMBL/GenBank/DDBJ whole genome shotgun (WGS) entry which is preliminary data.</text>
</comment>
<gene>
    <name evidence="1" type="ORF">IEO21_07548</name>
</gene>
<dbReference type="Proteomes" id="UP000639403">
    <property type="component" value="Unassembled WGS sequence"/>
</dbReference>
<accession>A0A8H7NXW0</accession>
<evidence type="ECO:0000313" key="1">
    <source>
        <dbReference type="EMBL" id="KAF9809147.1"/>
    </source>
</evidence>
<proteinExistence type="predicted"/>